<dbReference type="NCBIfam" id="TIGR02532">
    <property type="entry name" value="IV_pilin_GFxxxE"/>
    <property type="match status" value="1"/>
</dbReference>
<dbReference type="InterPro" id="IPR012902">
    <property type="entry name" value="N_methyl_site"/>
</dbReference>
<protein>
    <submittedName>
        <fullName evidence="10">General secretion pathway protein GspH</fullName>
    </submittedName>
</protein>
<dbReference type="AlphaFoldDB" id="A0A0F3IIS8"/>
<keyword evidence="8 9" id="KW-0472">Membrane</keyword>
<feature type="transmembrane region" description="Helical" evidence="9">
    <location>
        <begin position="12"/>
        <end position="34"/>
    </location>
</feature>
<evidence type="ECO:0000256" key="3">
    <source>
        <dbReference type="ARBA" id="ARBA00022475"/>
    </source>
</evidence>
<evidence type="ECO:0000256" key="9">
    <source>
        <dbReference type="SAM" id="Phobius"/>
    </source>
</evidence>
<dbReference type="GO" id="GO:0015627">
    <property type="term" value="C:type II protein secretion system complex"/>
    <property type="evidence" value="ECO:0007669"/>
    <property type="project" value="InterPro"/>
</dbReference>
<keyword evidence="4" id="KW-0488">Methylation</keyword>
<comment type="subcellular location">
    <subcellularLocation>
        <location evidence="1">Cell inner membrane</location>
        <topology evidence="1">Single-pass membrane protein</topology>
    </subcellularLocation>
</comment>
<dbReference type="GO" id="GO:0005886">
    <property type="term" value="C:plasma membrane"/>
    <property type="evidence" value="ECO:0007669"/>
    <property type="project" value="UniProtKB-SubCell"/>
</dbReference>
<evidence type="ECO:0000256" key="2">
    <source>
        <dbReference type="ARBA" id="ARBA00008358"/>
    </source>
</evidence>
<evidence type="ECO:0000256" key="8">
    <source>
        <dbReference type="ARBA" id="ARBA00023136"/>
    </source>
</evidence>
<keyword evidence="7 9" id="KW-1133">Transmembrane helix</keyword>
<evidence type="ECO:0000256" key="5">
    <source>
        <dbReference type="ARBA" id="ARBA00022519"/>
    </source>
</evidence>
<gene>
    <name evidence="10" type="ORF">VZ94_09980</name>
</gene>
<dbReference type="Pfam" id="PF07963">
    <property type="entry name" value="N_methyl"/>
    <property type="match status" value="1"/>
</dbReference>
<dbReference type="PROSITE" id="PS00409">
    <property type="entry name" value="PROKAR_NTER_METHYL"/>
    <property type="match status" value="1"/>
</dbReference>
<dbReference type="SUPFAM" id="SSF54523">
    <property type="entry name" value="Pili subunits"/>
    <property type="match status" value="1"/>
</dbReference>
<organism evidence="10 11">
    <name type="scientific">Methylocucumis oryzae</name>
    <dbReference type="NCBI Taxonomy" id="1632867"/>
    <lineage>
        <taxon>Bacteria</taxon>
        <taxon>Pseudomonadati</taxon>
        <taxon>Pseudomonadota</taxon>
        <taxon>Gammaproteobacteria</taxon>
        <taxon>Methylococcales</taxon>
        <taxon>Methylococcaceae</taxon>
        <taxon>Methylocucumis</taxon>
    </lineage>
</organism>
<sequence length="140" mass="15416">MIISMQTNSKQQGFSLLEILIAFAILAISLTILLKIFSAGTNTAIVAEEYTTAVQIAESLMTQVGVATRIQPGETSGDENERYHWRILITPYLPDPNLVDIKQLKLLMYQVVVTVSWSDGGDGERQLELSTLKLGTEESA</sequence>
<dbReference type="PANTHER" id="PTHR38779:SF2">
    <property type="entry name" value="TYPE II SECRETION SYSTEM PROTEIN I-RELATED"/>
    <property type="match status" value="1"/>
</dbReference>
<keyword evidence="3" id="KW-1003">Cell membrane</keyword>
<keyword evidence="5" id="KW-0997">Cell inner membrane</keyword>
<evidence type="ECO:0000256" key="4">
    <source>
        <dbReference type="ARBA" id="ARBA00022481"/>
    </source>
</evidence>
<evidence type="ECO:0000313" key="11">
    <source>
        <dbReference type="Proteomes" id="UP000033684"/>
    </source>
</evidence>
<dbReference type="InterPro" id="IPR010052">
    <property type="entry name" value="T2SS_protein-GspI"/>
</dbReference>
<proteinExistence type="inferred from homology"/>
<comment type="caution">
    <text evidence="10">The sequence shown here is derived from an EMBL/GenBank/DDBJ whole genome shotgun (WGS) entry which is preliminary data.</text>
</comment>
<keyword evidence="6 9" id="KW-0812">Transmembrane</keyword>
<evidence type="ECO:0000313" key="10">
    <source>
        <dbReference type="EMBL" id="KJV06621.1"/>
    </source>
</evidence>
<keyword evidence="11" id="KW-1185">Reference proteome</keyword>
<reference evidence="11" key="1">
    <citation type="submission" date="2015-03" db="EMBL/GenBank/DDBJ databases">
        <title>Draft genome sequence of a novel methanotroph (Sn10-6) isolated from flooded ricefield rhizosphere in India.</title>
        <authorList>
            <person name="Pandit P.S."/>
            <person name="Pore S.D."/>
            <person name="Arora P."/>
            <person name="Kapse N.G."/>
            <person name="Dhakephalkar P.K."/>
            <person name="Rahalkar M.C."/>
        </authorList>
    </citation>
    <scope>NUCLEOTIDE SEQUENCE [LARGE SCALE GENOMIC DNA]</scope>
    <source>
        <strain evidence="11">Sn10-6</strain>
    </source>
</reference>
<evidence type="ECO:0000256" key="7">
    <source>
        <dbReference type="ARBA" id="ARBA00022989"/>
    </source>
</evidence>
<name>A0A0F3IIS8_9GAMM</name>
<comment type="similarity">
    <text evidence="2">Belongs to the GSP I family.</text>
</comment>
<evidence type="ECO:0000256" key="1">
    <source>
        <dbReference type="ARBA" id="ARBA00004377"/>
    </source>
</evidence>
<dbReference type="InterPro" id="IPR045584">
    <property type="entry name" value="Pilin-like"/>
</dbReference>
<dbReference type="PANTHER" id="PTHR38779">
    <property type="entry name" value="TYPE II SECRETION SYSTEM PROTEIN I-RELATED"/>
    <property type="match status" value="1"/>
</dbReference>
<dbReference type="GO" id="GO:0015628">
    <property type="term" value="P:protein secretion by the type II secretion system"/>
    <property type="evidence" value="ECO:0007669"/>
    <property type="project" value="InterPro"/>
</dbReference>
<accession>A0A0F3IIS8</accession>
<evidence type="ECO:0000256" key="6">
    <source>
        <dbReference type="ARBA" id="ARBA00022692"/>
    </source>
</evidence>
<dbReference type="EMBL" id="LAJX01000098">
    <property type="protein sequence ID" value="KJV06621.1"/>
    <property type="molecule type" value="Genomic_DNA"/>
</dbReference>
<dbReference type="Proteomes" id="UP000033684">
    <property type="component" value="Unassembled WGS sequence"/>
</dbReference>
<reference evidence="10 11" key="2">
    <citation type="journal article" date="2016" name="Microb. Ecol.">
        <title>Genome Characteristics of a Novel Type I Methanotroph (Sn10-6) Isolated from a Flooded Indian Rice Field.</title>
        <authorList>
            <person name="Rahalkar M.C."/>
            <person name="Pandit P.S."/>
            <person name="Dhakephalkar P.K."/>
            <person name="Pore S."/>
            <person name="Arora P."/>
            <person name="Kapse N."/>
        </authorList>
    </citation>
    <scope>NUCLEOTIDE SEQUENCE [LARGE SCALE GENOMIC DNA]</scope>
    <source>
        <strain evidence="10 11">Sn10-6</strain>
    </source>
</reference>